<feature type="transmembrane region" description="Helical" evidence="1">
    <location>
        <begin position="6"/>
        <end position="29"/>
    </location>
</feature>
<dbReference type="AlphaFoldDB" id="A0A6I6E1R2"/>
<gene>
    <name evidence="2" type="ORF">E6P07_13120</name>
</gene>
<reference evidence="2 3" key="1">
    <citation type="submission" date="2019-12" db="EMBL/GenBank/DDBJ databases">
        <title>The complete genome of the thermophilic, anoxygenic phototrophic gammaproteobacterium Thermochromatium tepidum.</title>
        <authorList>
            <person name="Sattley W.M."/>
            <person name="Swingley W.D."/>
            <person name="Burchell B.M."/>
            <person name="Gurbani S.A."/>
            <person name="Kujawa C.M."/>
            <person name="Nuccio D.A."/>
            <person name="Schladweiler J."/>
            <person name="Shaffer K.N."/>
            <person name="Stokes L.M."/>
            <person name="Touchman J.W."/>
            <person name="Blankenship R.E."/>
            <person name="Madigan M.T."/>
        </authorList>
    </citation>
    <scope>NUCLEOTIDE SEQUENCE [LARGE SCALE GENOMIC DNA]</scope>
    <source>
        <strain evidence="2 3">ATCC 43061</strain>
    </source>
</reference>
<keyword evidence="1" id="KW-1133">Transmembrane helix</keyword>
<evidence type="ECO:0000256" key="1">
    <source>
        <dbReference type="SAM" id="Phobius"/>
    </source>
</evidence>
<protein>
    <submittedName>
        <fullName evidence="2">Uncharacterized protein</fullName>
    </submittedName>
</protein>
<evidence type="ECO:0000313" key="3">
    <source>
        <dbReference type="Proteomes" id="UP000426424"/>
    </source>
</evidence>
<accession>A0A6I6E1R2</accession>
<keyword evidence="3" id="KW-1185">Reference proteome</keyword>
<name>A0A6I6E1R2_THETI</name>
<organism evidence="2 3">
    <name type="scientific">Thermochromatium tepidum ATCC 43061</name>
    <dbReference type="NCBI Taxonomy" id="316276"/>
    <lineage>
        <taxon>Bacteria</taxon>
        <taxon>Pseudomonadati</taxon>
        <taxon>Pseudomonadota</taxon>
        <taxon>Gammaproteobacteria</taxon>
        <taxon>Chromatiales</taxon>
        <taxon>Chromatiaceae</taxon>
        <taxon>Thermochromatium</taxon>
    </lineage>
</organism>
<dbReference type="KEGG" id="ttp:E6P07_13120"/>
<feature type="transmembrane region" description="Helical" evidence="1">
    <location>
        <begin position="65"/>
        <end position="84"/>
    </location>
</feature>
<evidence type="ECO:0000313" key="2">
    <source>
        <dbReference type="EMBL" id="QGU33834.1"/>
    </source>
</evidence>
<dbReference type="OrthoDB" id="8005151at2"/>
<dbReference type="RefSeq" id="WP_153976018.1">
    <property type="nucleotide sequence ID" value="NZ_CP039268.1"/>
</dbReference>
<keyword evidence="1" id="KW-0812">Transmembrane</keyword>
<keyword evidence="1" id="KW-0472">Membrane</keyword>
<dbReference type="EMBL" id="CP039268">
    <property type="protein sequence ID" value="QGU33834.1"/>
    <property type="molecule type" value="Genomic_DNA"/>
</dbReference>
<proteinExistence type="predicted"/>
<feature type="transmembrane region" description="Helical" evidence="1">
    <location>
        <begin position="41"/>
        <end position="59"/>
    </location>
</feature>
<dbReference type="Proteomes" id="UP000426424">
    <property type="component" value="Chromosome"/>
</dbReference>
<sequence>MNELFASGRIIDLILVMILVEGLVLALIHYRTGRGLAPQELIGFLLSGALLLLALRAALVGAWWGWMGLALAGSLVTHLADLAWRWRRAGRRSD</sequence>